<feature type="domain" description="Acyl-CoA thioesterase-like C-terminal" evidence="5">
    <location>
        <begin position="172"/>
        <end position="309"/>
    </location>
</feature>
<dbReference type="Pfam" id="PF20789">
    <property type="entry name" value="4HBT_3C"/>
    <property type="match status" value="1"/>
</dbReference>
<evidence type="ECO:0000256" key="1">
    <source>
        <dbReference type="ARBA" id="ARBA00006538"/>
    </source>
</evidence>
<dbReference type="EMBL" id="JAYJJU010000031">
    <property type="protein sequence ID" value="MEB3034385.1"/>
    <property type="molecule type" value="Genomic_DNA"/>
</dbReference>
<dbReference type="Proteomes" id="UP001298593">
    <property type="component" value="Unassembled WGS sequence"/>
</dbReference>
<accession>A0ABU5Y600</accession>
<reference evidence="6 7" key="1">
    <citation type="submission" date="2023-12" db="EMBL/GenBank/DDBJ databases">
        <title>Description of new species of Mycobacterium terrae complex isolated from sewage at the Sao Paulo Zoological Park Foundation in Brazil.</title>
        <authorList>
            <person name="Romagnoli C.L."/>
            <person name="Conceicao E.C."/>
            <person name="Machado E."/>
            <person name="Barreto L.B.P.F."/>
            <person name="Sharma A."/>
            <person name="Silva N.M."/>
            <person name="Marques L.E."/>
            <person name="Juliana M.A."/>
            <person name="Lourenco M.C.S."/>
            <person name="Digiampietri L.A."/>
            <person name="Suffys P.N."/>
            <person name="Viana-Niero C."/>
        </authorList>
    </citation>
    <scope>NUCLEOTIDE SEQUENCE [LARGE SCALE GENOMIC DNA]</scope>
    <source>
        <strain evidence="6 7">MYC340</strain>
    </source>
</reference>
<sequence>MRPPPAEADARADYRGTLRDSGSPLEKATLSALDEVQQVLTLRLTGTDRFQAGNEPSRFGRLFGGQLVAQAISAAAGTITGFAPHSIHASFLRPGQPTAPLDITVDRTRDGRTMSIRQVTVQQDGRTLLTATVSFDANPEIADDATVAVAAPAPETLPLLQHWAQQAPPELAGPASTWIDRPAPLEMRIAEAPIFLGGAQAPGQRAHWMRLPRAIDGGPQEHAVLLAYASDYLLVDTAVRAHPHRVGYGTHMGLTLDHSIWLHRPVRFDQWHLYTQQTVGGGGDRALVHGTIVDVSGRHVASTAQEVLIRPRPAPGSEGS</sequence>
<dbReference type="InterPro" id="IPR049449">
    <property type="entry name" value="TesB_ACOT8-like_N"/>
</dbReference>
<dbReference type="SUPFAM" id="SSF54637">
    <property type="entry name" value="Thioesterase/thiol ester dehydrase-isomerase"/>
    <property type="match status" value="2"/>
</dbReference>
<dbReference type="InterPro" id="IPR003703">
    <property type="entry name" value="Acyl_CoA_thio"/>
</dbReference>
<dbReference type="Pfam" id="PF13622">
    <property type="entry name" value="4HBT_3"/>
    <property type="match status" value="1"/>
</dbReference>
<dbReference type="RefSeq" id="WP_224974517.1">
    <property type="nucleotide sequence ID" value="NZ_JAYJJU010000031.1"/>
</dbReference>
<feature type="compositionally biased region" description="Basic and acidic residues" evidence="3">
    <location>
        <begin position="8"/>
        <end position="18"/>
    </location>
</feature>
<keyword evidence="7" id="KW-1185">Reference proteome</keyword>
<feature type="domain" description="Acyl-CoA thioesterase-like N-terminal HotDog" evidence="4">
    <location>
        <begin position="59"/>
        <end position="135"/>
    </location>
</feature>
<dbReference type="InterPro" id="IPR029069">
    <property type="entry name" value="HotDog_dom_sf"/>
</dbReference>
<name>A0ABU5Y600_9MYCO</name>
<organism evidence="6 7">
    <name type="scientific">[Mycobacterium] nativiensis</name>
    <dbReference type="NCBI Taxonomy" id="2855503"/>
    <lineage>
        <taxon>Bacteria</taxon>
        <taxon>Bacillati</taxon>
        <taxon>Actinomycetota</taxon>
        <taxon>Actinomycetes</taxon>
        <taxon>Mycobacteriales</taxon>
        <taxon>Mycobacteriaceae</taxon>
        <taxon>Mycolicibacter</taxon>
    </lineage>
</organism>
<evidence type="ECO:0000256" key="2">
    <source>
        <dbReference type="ARBA" id="ARBA00022801"/>
    </source>
</evidence>
<gene>
    <name evidence="6" type="ORF">KV113_22855</name>
</gene>
<dbReference type="InterPro" id="IPR049450">
    <property type="entry name" value="ACOT8-like_C"/>
</dbReference>
<dbReference type="PANTHER" id="PTHR11066:SF34">
    <property type="entry name" value="ACYL-COENZYME A THIOESTERASE 8"/>
    <property type="match status" value="1"/>
</dbReference>
<feature type="region of interest" description="Disordered" evidence="3">
    <location>
        <begin position="1"/>
        <end position="23"/>
    </location>
</feature>
<dbReference type="Gene3D" id="2.40.160.210">
    <property type="entry name" value="Acyl-CoA thioesterase, double hotdog domain"/>
    <property type="match status" value="1"/>
</dbReference>
<dbReference type="CDD" id="cd03444">
    <property type="entry name" value="Thioesterase_II_repeat1"/>
    <property type="match status" value="1"/>
</dbReference>
<dbReference type="CDD" id="cd03445">
    <property type="entry name" value="Thioesterase_II_repeat2"/>
    <property type="match status" value="1"/>
</dbReference>
<protein>
    <submittedName>
        <fullName evidence="6">Acyl-CoA thioesterase domain-containing protein</fullName>
    </submittedName>
</protein>
<dbReference type="PANTHER" id="PTHR11066">
    <property type="entry name" value="ACYL-COA THIOESTERASE"/>
    <property type="match status" value="1"/>
</dbReference>
<evidence type="ECO:0000259" key="4">
    <source>
        <dbReference type="Pfam" id="PF13622"/>
    </source>
</evidence>
<comment type="caution">
    <text evidence="6">The sequence shown here is derived from an EMBL/GenBank/DDBJ whole genome shotgun (WGS) entry which is preliminary data.</text>
</comment>
<dbReference type="InterPro" id="IPR042171">
    <property type="entry name" value="Acyl-CoA_hotdog"/>
</dbReference>
<evidence type="ECO:0000313" key="6">
    <source>
        <dbReference type="EMBL" id="MEB3034385.1"/>
    </source>
</evidence>
<proteinExistence type="inferred from homology"/>
<evidence type="ECO:0000313" key="7">
    <source>
        <dbReference type="Proteomes" id="UP001298593"/>
    </source>
</evidence>
<evidence type="ECO:0000256" key="3">
    <source>
        <dbReference type="SAM" id="MobiDB-lite"/>
    </source>
</evidence>
<keyword evidence="2" id="KW-0378">Hydrolase</keyword>
<comment type="similarity">
    <text evidence="1">Belongs to the C/M/P thioester hydrolase family.</text>
</comment>
<evidence type="ECO:0000259" key="5">
    <source>
        <dbReference type="Pfam" id="PF20789"/>
    </source>
</evidence>